<keyword evidence="2" id="KW-1185">Reference proteome</keyword>
<evidence type="ECO:0008006" key="3">
    <source>
        <dbReference type="Google" id="ProtNLM"/>
    </source>
</evidence>
<organism evidence="1 2">
    <name type="scientific">Aedes albopictus</name>
    <name type="common">Asian tiger mosquito</name>
    <name type="synonym">Stegomyia albopicta</name>
    <dbReference type="NCBI Taxonomy" id="7160"/>
    <lineage>
        <taxon>Eukaryota</taxon>
        <taxon>Metazoa</taxon>
        <taxon>Ecdysozoa</taxon>
        <taxon>Arthropoda</taxon>
        <taxon>Hexapoda</taxon>
        <taxon>Insecta</taxon>
        <taxon>Pterygota</taxon>
        <taxon>Neoptera</taxon>
        <taxon>Endopterygota</taxon>
        <taxon>Diptera</taxon>
        <taxon>Nematocera</taxon>
        <taxon>Culicoidea</taxon>
        <taxon>Culicidae</taxon>
        <taxon>Culicinae</taxon>
        <taxon>Aedini</taxon>
        <taxon>Aedes</taxon>
        <taxon>Stegomyia</taxon>
    </lineage>
</organism>
<accession>A0ABM1XVV0</accession>
<dbReference type="GeneID" id="134285651"/>
<name>A0ABM1XVV0_AEDAL</name>
<proteinExistence type="predicted"/>
<reference evidence="2" key="1">
    <citation type="journal article" date="2015" name="Proc. Natl. Acad. Sci. U.S.A.">
        <title>Genome sequence of the Asian Tiger mosquito, Aedes albopictus, reveals insights into its biology, genetics, and evolution.</title>
        <authorList>
            <person name="Chen X.G."/>
            <person name="Jiang X."/>
            <person name="Gu J."/>
            <person name="Xu M."/>
            <person name="Wu Y."/>
            <person name="Deng Y."/>
            <person name="Zhang C."/>
            <person name="Bonizzoni M."/>
            <person name="Dermauw W."/>
            <person name="Vontas J."/>
            <person name="Armbruster P."/>
            <person name="Huang X."/>
            <person name="Yang Y."/>
            <person name="Zhang H."/>
            <person name="He W."/>
            <person name="Peng H."/>
            <person name="Liu Y."/>
            <person name="Wu K."/>
            <person name="Chen J."/>
            <person name="Lirakis M."/>
            <person name="Topalis P."/>
            <person name="Van Leeuwen T."/>
            <person name="Hall A.B."/>
            <person name="Jiang X."/>
            <person name="Thorpe C."/>
            <person name="Mueller R.L."/>
            <person name="Sun C."/>
            <person name="Waterhouse R.M."/>
            <person name="Yan G."/>
            <person name="Tu Z.J."/>
            <person name="Fang X."/>
            <person name="James A.A."/>
        </authorList>
    </citation>
    <scope>NUCLEOTIDE SEQUENCE [LARGE SCALE GENOMIC DNA]</scope>
    <source>
        <strain evidence="2">Foshan</strain>
    </source>
</reference>
<sequence>MSLNFDNKKRIDHIKVEIKKLHGYWRDINSNRKRKTEAKRQSKFIHAMEKPFNCTLTVFKDDGTASPDECINDEHTVESNDNEKSNPVPVRSNLLTTNVTAALDRVGVTDRKAEIILDALLKDNHLDASKQYNTNYSSIRRHRMKNREMLSDEIRARFDPEIPLTVHWDGKLLPDQNGKKVDRLPILVTGENISKILAVPALPKGTASIEANSIKETLEDWGITDRISAMCFDTTAVNSGQRMGVINQLPRMIGKKMLPLACHHHVAEVVLKHVFEVVGDESRSGTFDEFRSFQSKLNDGIIDVKKYRTAMTYSALRRQVMPWKDSVIAFCLEQLQIRQPRGDYKELLELVVMFLGANPPQGPRFRKAGAISRARWMARAIYTLKIWMLGGQLKEIGTTLMNHYKTICVFIAQCYVKFWFRLTLAAAAPRVDLEFVKAAFDFQEKKYSQIAIRAFSNHLWYFSGSTIALSFFDNKVETEEKREMVKALTKSKIQTVDEQNQYKPPCKPTEIHKNSCLSDFITAQSYDFFEILNIDKDFLTKDPEEWPQMKEYIVAQNRVQALQVVNDIAERAVKLASDFNGKLTKDPDQEQFLLQVVEYHRSLNK</sequence>
<dbReference type="RefSeq" id="XP_062702822.1">
    <property type="nucleotide sequence ID" value="XM_062846838.1"/>
</dbReference>
<dbReference type="PANTHER" id="PTHR46113">
    <property type="entry name" value="SNAC DOMAIN-CONTAINING PROTEIN"/>
    <property type="match status" value="1"/>
</dbReference>
<evidence type="ECO:0000313" key="2">
    <source>
        <dbReference type="Proteomes" id="UP000069940"/>
    </source>
</evidence>
<evidence type="ECO:0000313" key="1">
    <source>
        <dbReference type="EnsemblMetazoa" id="AALFPA23_003369.P3673"/>
    </source>
</evidence>
<protein>
    <recommendedName>
        <fullName evidence="3">DUF659 domain-containing protein</fullName>
    </recommendedName>
</protein>
<reference evidence="1" key="2">
    <citation type="submission" date="2025-05" db="UniProtKB">
        <authorList>
            <consortium name="EnsemblMetazoa"/>
        </authorList>
    </citation>
    <scope>IDENTIFICATION</scope>
    <source>
        <strain evidence="1">Foshan</strain>
    </source>
</reference>
<dbReference type="Proteomes" id="UP000069940">
    <property type="component" value="Unassembled WGS sequence"/>
</dbReference>
<dbReference type="PANTHER" id="PTHR46113:SF1">
    <property type="entry name" value="PEPTIDASE M17 LEUCYL AMINOPEPTIDASE N-TERMINAL DOMAIN-CONTAINING PROTEIN"/>
    <property type="match status" value="1"/>
</dbReference>
<dbReference type="EnsemblMetazoa" id="AALFPA23_003369.R3673">
    <property type="protein sequence ID" value="AALFPA23_003369.P3673"/>
    <property type="gene ID" value="AALFPA23_003369"/>
</dbReference>